<dbReference type="InterPro" id="IPR013149">
    <property type="entry name" value="ADH-like_C"/>
</dbReference>
<dbReference type="InterPro" id="IPR029063">
    <property type="entry name" value="SAM-dependent_MTases_sf"/>
</dbReference>
<dbReference type="GO" id="GO:1901336">
    <property type="term" value="P:lactone biosynthetic process"/>
    <property type="evidence" value="ECO:0007669"/>
    <property type="project" value="UniProtKB-ARBA"/>
</dbReference>
<accession>A0AAD4CC09</accession>
<evidence type="ECO:0000313" key="13">
    <source>
        <dbReference type="EMBL" id="KAF9883689.1"/>
    </source>
</evidence>
<evidence type="ECO:0000256" key="6">
    <source>
        <dbReference type="ARBA" id="ARBA00023002"/>
    </source>
</evidence>
<dbReference type="SMART" id="SM00825">
    <property type="entry name" value="PKS_KS"/>
    <property type="match status" value="1"/>
</dbReference>
<dbReference type="SUPFAM" id="SSF50129">
    <property type="entry name" value="GroES-like"/>
    <property type="match status" value="1"/>
</dbReference>
<reference evidence="13" key="1">
    <citation type="journal article" date="2019" name="Beilstein J. Org. Chem.">
        <title>Nanangenines: drimane sesquiterpenoids as the dominant metabolite cohort of a novel Australian fungus, Aspergillus nanangensis.</title>
        <authorList>
            <person name="Lacey H.J."/>
            <person name="Gilchrist C.L.M."/>
            <person name="Crombie A."/>
            <person name="Kalaitzis J.A."/>
            <person name="Vuong D."/>
            <person name="Rutledge P.J."/>
            <person name="Turner P."/>
            <person name="Pitt J.I."/>
            <person name="Lacey E."/>
            <person name="Chooi Y.H."/>
            <person name="Piggott A.M."/>
        </authorList>
    </citation>
    <scope>NUCLEOTIDE SEQUENCE</scope>
    <source>
        <strain evidence="13">MST-FP2251</strain>
    </source>
</reference>
<feature type="region of interest" description="C-terminal hotdog fold" evidence="9">
    <location>
        <begin position="1025"/>
        <end position="1168"/>
    </location>
</feature>
<evidence type="ECO:0000256" key="8">
    <source>
        <dbReference type="ARBA" id="ARBA00023315"/>
    </source>
</evidence>
<dbReference type="CDD" id="cd00833">
    <property type="entry name" value="PKS"/>
    <property type="match status" value="1"/>
</dbReference>
<dbReference type="Proteomes" id="UP001194746">
    <property type="component" value="Unassembled WGS sequence"/>
</dbReference>
<dbReference type="PROSITE" id="PS52019">
    <property type="entry name" value="PKS_MFAS_DH"/>
    <property type="match status" value="1"/>
</dbReference>
<dbReference type="GO" id="GO:0004312">
    <property type="term" value="F:fatty acid synthase activity"/>
    <property type="evidence" value="ECO:0007669"/>
    <property type="project" value="TreeGrafter"/>
</dbReference>
<dbReference type="InterPro" id="IPR018201">
    <property type="entry name" value="Ketoacyl_synth_AS"/>
</dbReference>
<dbReference type="InterPro" id="IPR009081">
    <property type="entry name" value="PP-bd_ACP"/>
</dbReference>
<evidence type="ECO:0000256" key="3">
    <source>
        <dbReference type="ARBA" id="ARBA00022603"/>
    </source>
</evidence>
<dbReference type="InterPro" id="IPR049551">
    <property type="entry name" value="PKS_DH_C"/>
</dbReference>
<dbReference type="InterPro" id="IPR050091">
    <property type="entry name" value="PKS_NRPS_Biosynth_Enz"/>
</dbReference>
<feature type="region of interest" description="N-terminal hotdog fold" evidence="9">
    <location>
        <begin position="883"/>
        <end position="1015"/>
    </location>
</feature>
<comment type="caution">
    <text evidence="13">The sequence shown here is derived from an EMBL/GenBank/DDBJ whole genome shotgun (WGS) entry which is preliminary data.</text>
</comment>
<dbReference type="InterPro" id="IPR014043">
    <property type="entry name" value="Acyl_transferase_dom"/>
</dbReference>
<dbReference type="InterPro" id="IPR056501">
    <property type="entry name" value="NAD-bd_HRPKS_sdrA"/>
</dbReference>
<dbReference type="InterPro" id="IPR013968">
    <property type="entry name" value="PKS_KR"/>
</dbReference>
<dbReference type="InterPro" id="IPR016039">
    <property type="entry name" value="Thiolase-like"/>
</dbReference>
<feature type="domain" description="PKS/mFAS DH" evidence="12">
    <location>
        <begin position="883"/>
        <end position="1168"/>
    </location>
</feature>
<dbReference type="SUPFAM" id="SSF53901">
    <property type="entry name" value="Thiolase-like"/>
    <property type="match status" value="1"/>
</dbReference>
<dbReference type="Gene3D" id="3.40.50.150">
    <property type="entry name" value="Vaccinia Virus protein VP39"/>
    <property type="match status" value="1"/>
</dbReference>
<gene>
    <name evidence="13" type="ORF">FE257_003073</name>
</gene>
<dbReference type="Pfam" id="PF02801">
    <property type="entry name" value="Ketoacyl-synt_C"/>
    <property type="match status" value="1"/>
</dbReference>
<organism evidence="13 14">
    <name type="scientific">Aspergillus nanangensis</name>
    <dbReference type="NCBI Taxonomy" id="2582783"/>
    <lineage>
        <taxon>Eukaryota</taxon>
        <taxon>Fungi</taxon>
        <taxon>Dikarya</taxon>
        <taxon>Ascomycota</taxon>
        <taxon>Pezizomycotina</taxon>
        <taxon>Eurotiomycetes</taxon>
        <taxon>Eurotiomycetidae</taxon>
        <taxon>Eurotiales</taxon>
        <taxon>Aspergillaceae</taxon>
        <taxon>Aspergillus</taxon>
        <taxon>Aspergillus subgen. Circumdati</taxon>
    </lineage>
</organism>
<dbReference type="InterPro" id="IPR049900">
    <property type="entry name" value="PKS_mFAS_DH"/>
</dbReference>
<dbReference type="GO" id="GO:0044550">
    <property type="term" value="P:secondary metabolite biosynthetic process"/>
    <property type="evidence" value="ECO:0007669"/>
    <property type="project" value="UniProtKB-ARBA"/>
</dbReference>
<keyword evidence="8" id="KW-0012">Acyltransferase</keyword>
<keyword evidence="2" id="KW-0597">Phosphoprotein</keyword>
<evidence type="ECO:0000256" key="1">
    <source>
        <dbReference type="ARBA" id="ARBA00022450"/>
    </source>
</evidence>
<dbReference type="SMART" id="SM00827">
    <property type="entry name" value="PKS_AT"/>
    <property type="match status" value="1"/>
</dbReference>
<dbReference type="SUPFAM" id="SSF51735">
    <property type="entry name" value="NAD(P)-binding Rossmann-fold domains"/>
    <property type="match status" value="2"/>
</dbReference>
<dbReference type="Pfam" id="PF14765">
    <property type="entry name" value="PS-DH"/>
    <property type="match status" value="1"/>
</dbReference>
<evidence type="ECO:0000259" key="12">
    <source>
        <dbReference type="PROSITE" id="PS52019"/>
    </source>
</evidence>
<dbReference type="InterPro" id="IPR014031">
    <property type="entry name" value="Ketoacyl_synth_C"/>
</dbReference>
<dbReference type="Pfam" id="PF00107">
    <property type="entry name" value="ADH_zinc_N"/>
    <property type="match status" value="1"/>
</dbReference>
<dbReference type="Gene3D" id="3.40.366.10">
    <property type="entry name" value="Malonyl-Coenzyme A Acyl Carrier Protein, domain 2"/>
    <property type="match status" value="1"/>
</dbReference>
<dbReference type="InterPro" id="IPR042104">
    <property type="entry name" value="PKS_dehydratase_sf"/>
</dbReference>
<dbReference type="Pfam" id="PF21089">
    <property type="entry name" value="PKS_DH_N"/>
    <property type="match status" value="1"/>
</dbReference>
<dbReference type="InterPro" id="IPR036291">
    <property type="entry name" value="NAD(P)-bd_dom_sf"/>
</dbReference>
<dbReference type="Pfam" id="PF23114">
    <property type="entry name" value="NAD-bd_HRPKS_sdrA"/>
    <property type="match status" value="1"/>
</dbReference>
<feature type="domain" description="Ketosynthase family 3 (KS3)" evidence="11">
    <location>
        <begin position="5"/>
        <end position="416"/>
    </location>
</feature>
<feature type="active site" description="Proton acceptor; for dehydratase activity" evidence="9">
    <location>
        <position position="915"/>
    </location>
</feature>
<keyword evidence="3" id="KW-0489">Methyltransferase</keyword>
<dbReference type="Pfam" id="PF08659">
    <property type="entry name" value="KR"/>
    <property type="match status" value="1"/>
</dbReference>
<dbReference type="SUPFAM" id="SSF52151">
    <property type="entry name" value="FabD/lysophospholipase-like"/>
    <property type="match status" value="1"/>
</dbReference>
<dbReference type="Pfam" id="PF00698">
    <property type="entry name" value="Acyl_transf_1"/>
    <property type="match status" value="1"/>
</dbReference>
<dbReference type="GO" id="GO:0008168">
    <property type="term" value="F:methyltransferase activity"/>
    <property type="evidence" value="ECO:0007669"/>
    <property type="project" value="UniProtKB-KW"/>
</dbReference>
<dbReference type="SUPFAM" id="SSF53335">
    <property type="entry name" value="S-adenosyl-L-methionine-dependent methyltransferases"/>
    <property type="match status" value="1"/>
</dbReference>
<feature type="domain" description="Carrier" evidence="10">
    <location>
        <begin position="2387"/>
        <end position="2462"/>
    </location>
</feature>
<sequence length="2477" mass="269884">MANLDEPIAIVGLAMRLPGDVHSTDDFWDMLVNKRDGCMPVPTTRYNAEGFFDPSTQPNSGNFLHEDPAYFDAAFFSISPREATRLDPQQRMLLEVVWECLEDAGETNWRGSDIGCYVGVFGEDWLELNLRSAQKPDRYQIFGTGGFALSNRLSYEFDLRGPSMTIQTACSSSLVGLHEACQALKLNHCSAAIVAGTNLICAPTTTSLMVSVGVLSQSGHSQTFDAHADGYGRGEAVNVIYIKRLRDALKDGDNIRAVIRSTAVNCDGKTVGVTQPSSEAQEALIRTAYRHAGLTDQWHQTALFECHGTGTVVGDSMETTAIARVIGAQEMIVGSVKPNVGHSEGASGLTSIIKAVMSLERGTIAPNAHFHTLNPDISTNLRVPTDAMPWPKDRQHRVSVNSFGVGGTNAHAILDAATGFAPARTTEHTNQNTSHLIITSAKNTDSLRKRISSLTGYVNKYLASVADIAYTLGRRREHLPHMAFAIAHPGIPLEASSFEVCQGRLVSPHVTFVFTGQGAQWAGMGRELLETEPAFGAVVEDMDQVLRGLPIPPQWSIKEELSRDPMLSRINEVEIAQPLCTAIQVGLCAVLAAKGLRPDSVVGHSSGELAAAYAAGAITAKCAIIAAFYRGKFACSQDGLGAMAAVGLGRGEAAKYLKEGVIVACENSPHNVTISGDKEVVDDVLQRIKTESPDTFCRRLRVGVAYHSPHMSRVASEYERAITPYISPNDKMLPMFSSLSGQLVTDPVHLDAKYWSANLESPVLFSQAVQNMLVEHPEEQIFIEVGPHSALAAPLREIFRSIPSGHTPTYIPTLIRNDDDCRSLLLTTMGRALGRGVKLDMSRIMAPGIVMADLPRYPWQHEKRYWHEGRSCWQWRQQPTLPHELLGSPLPEASDLEPSWRNILRPHDVPWLADHVVDGQVTFPGAGYIAMAGEGIQQLHADPSGEGGYSIRNIQFKSPLVLNRDQEIEILTNFRPLEVADGVPSGWYKFAISAHGASGWMTHCEGQVRAGFEHPPQAKSIDPLPRSLSSGRWYRALAKNGMEFGDSFQGLEDISADPMRPAAVGTVTDRGDSHTSRYVIHPTAIDQCIHLVGISIISGSLQGTPSRYLPAMIENLYISRGASRIHVAATSRPATRGYHGDLTGMAGEDVAITIGGLFLLDIGAPEGPEHPVRLVSWTEVKPDIDFVPPKHLLAPPVLSNTVLSQKKLTDVMCNLFILAIANRIRGTNSDNPDLMIWKAFILQQEDIYRTQKSPLMLELEDWIMNTQLQDPCIQVTQARLRAVISNDDKTIAPTKYPALQNLSSTKLEEVIVQLATEIMPHLGDYAPAIMGLKLVLENGVNFLNGTLSPTDILIGDTGPIPEQLYELGVLHADWGGFLPLLSHSNPTLRVLEIGAGTGSATRAVLNHLKSTTADPLYARYVFSDISADCLVRARERFQQEDNFECVALDICSDPVEQGFEPTSFDLVVVSNAIPANPSLRIWLENIKKLMAPKARLLLHENTEAMSFLKPILGTISGWWVGEHGTTLQAQWDSELRAAGLTGIDSIASDPTGSITILSSLPYHPERSPAVTILAAAHSQDSLFTQTVAKRFHEGRYDVQYSSLDQPPPKDQQMVVSLLDEGAAYLRGLSEATFASLQKYLLEAEGARLLWVTETTEPACVDPNFGAIHGLARTLRSEIGLDISVLQVDSWDASAAQAVVDVAQKVNASRQLADTDLDYEFVFTSGKIQVPRLHWSILSQELSYVPSAQNERMLSIGCLGRLDTLQWVPSPAMPAALGAGEVEVKIEYVGLNFRDLLVLQGLVGKTDECGVEATGTVCQVGSDVTGLQVGDQISMIGAGLCQTRVRADQKIVRKLPLGLSLQDGAAMGVVYMTAMYSLIDIGNLRKGQSVLIHCAAGGVGIASINICRMIGAEIYATVGSEEKANYLVRAFGIPRHRIFNSRDNSFLPGVMKATNGRGTDIVLNSLAGNLLHASWECVAPYGKMIELGKRDFLTHGVLSMSPFLANRSFVGLDLSSLLKDRPDIAERSHKTFCHAWLQGFIKPIKPLQVFEAENMSNALRSLQTGSHMGKLVLRIPSKEPESLPCPSIQAVPSFSPDRSYLLVGGLGGIGQAVSTWMVKYGAQSIVYLSRNAGEGEGHQAFIHELELQGCHVTCVKGSVTNLAHVEEAVSSCRNPLAGVIQMAMDLKDRTFSQMTYEEWTTACGPKVTGTWNLHHTVKTLDLDFFVMFGSASGTVGMGGQTNYAAANTFIDAFARYRRQNGLAGSVLNPALVEEIGPASEHPELVERARRSHWLVLSETDVLDSLHLAIRNSKGPPATTRSSFSIGIGSTEAIETSTARFQWGRDARFGQYKSLQGKPSSTRTHRSEDRLRAILDRVGREPTLLNQDEVVTCVKAELVATITDEIAAGEEMDEEQRKSVVIDSLIAIEIRTSVRRACKVDIPTAEISKAGTVGELSVLFIRHARLKYNLDEEVDMRGV</sequence>
<evidence type="ECO:0000256" key="2">
    <source>
        <dbReference type="ARBA" id="ARBA00022553"/>
    </source>
</evidence>
<dbReference type="InterPro" id="IPR049552">
    <property type="entry name" value="PKS_DH_N"/>
</dbReference>
<dbReference type="Gene3D" id="3.90.180.10">
    <property type="entry name" value="Medium-chain alcohol dehydrogenases, catalytic domain"/>
    <property type="match status" value="1"/>
</dbReference>
<dbReference type="InterPro" id="IPR014030">
    <property type="entry name" value="Ketoacyl_synth_N"/>
</dbReference>
<dbReference type="PROSITE" id="PS52004">
    <property type="entry name" value="KS3_2"/>
    <property type="match status" value="1"/>
</dbReference>
<dbReference type="SMART" id="SM00826">
    <property type="entry name" value="PKS_DH"/>
    <property type="match status" value="1"/>
</dbReference>
<dbReference type="InterPro" id="IPR011032">
    <property type="entry name" value="GroES-like_sf"/>
</dbReference>
<dbReference type="InterPro" id="IPR013217">
    <property type="entry name" value="Methyltransf_12"/>
</dbReference>
<dbReference type="Pfam" id="PF08240">
    <property type="entry name" value="ADH_N"/>
    <property type="match status" value="1"/>
</dbReference>
<dbReference type="Gene3D" id="3.40.50.720">
    <property type="entry name" value="NAD(P)-binding Rossmann-like Domain"/>
    <property type="match status" value="2"/>
</dbReference>
<keyword evidence="1" id="KW-0596">Phosphopantetheine</keyword>
<dbReference type="Pfam" id="PF00109">
    <property type="entry name" value="ketoacyl-synt"/>
    <property type="match status" value="1"/>
</dbReference>
<dbReference type="Gene3D" id="3.40.47.10">
    <property type="match status" value="1"/>
</dbReference>
<evidence type="ECO:0000256" key="9">
    <source>
        <dbReference type="PROSITE-ProRule" id="PRU01363"/>
    </source>
</evidence>
<dbReference type="GO" id="GO:0004315">
    <property type="term" value="F:3-oxoacyl-[acyl-carrier-protein] synthase activity"/>
    <property type="evidence" value="ECO:0007669"/>
    <property type="project" value="InterPro"/>
</dbReference>
<dbReference type="InterPro" id="IPR032821">
    <property type="entry name" value="PKS_assoc"/>
</dbReference>
<evidence type="ECO:0000256" key="4">
    <source>
        <dbReference type="ARBA" id="ARBA00022679"/>
    </source>
</evidence>
<evidence type="ECO:0000256" key="7">
    <source>
        <dbReference type="ARBA" id="ARBA00023268"/>
    </source>
</evidence>
<dbReference type="Pfam" id="PF16197">
    <property type="entry name" value="KAsynt_C_assoc"/>
    <property type="match status" value="1"/>
</dbReference>
<dbReference type="PROSITE" id="PS50075">
    <property type="entry name" value="CARRIER"/>
    <property type="match status" value="1"/>
</dbReference>
<dbReference type="InterPro" id="IPR016036">
    <property type="entry name" value="Malonyl_transacylase_ACP-bd"/>
</dbReference>
<feature type="active site" description="Proton donor; for dehydratase activity" evidence="9">
    <location>
        <position position="1086"/>
    </location>
</feature>
<dbReference type="FunFam" id="3.40.50.720:FF:000209">
    <property type="entry name" value="Polyketide synthase Pks12"/>
    <property type="match status" value="1"/>
</dbReference>
<dbReference type="InterPro" id="IPR016035">
    <property type="entry name" value="Acyl_Trfase/lysoPLipase"/>
</dbReference>
<dbReference type="GO" id="GO:0032259">
    <property type="term" value="P:methylation"/>
    <property type="evidence" value="ECO:0007669"/>
    <property type="project" value="UniProtKB-KW"/>
</dbReference>
<dbReference type="InterPro" id="IPR057326">
    <property type="entry name" value="KR_dom"/>
</dbReference>
<evidence type="ECO:0000313" key="14">
    <source>
        <dbReference type="Proteomes" id="UP001194746"/>
    </source>
</evidence>
<protein>
    <recommendedName>
        <fullName evidence="15">Carrier domain-containing protein</fullName>
    </recommendedName>
</protein>
<keyword evidence="6" id="KW-0560">Oxidoreductase</keyword>
<name>A0AAD4CC09_ASPNN</name>
<dbReference type="EMBL" id="VCAU01000153">
    <property type="protein sequence ID" value="KAF9883689.1"/>
    <property type="molecule type" value="Genomic_DNA"/>
</dbReference>
<dbReference type="InterPro" id="IPR013154">
    <property type="entry name" value="ADH-like_N"/>
</dbReference>
<dbReference type="GO" id="GO:0016491">
    <property type="term" value="F:oxidoreductase activity"/>
    <property type="evidence" value="ECO:0007669"/>
    <property type="project" value="UniProtKB-KW"/>
</dbReference>
<keyword evidence="7" id="KW-0511">Multifunctional enzyme</keyword>
<dbReference type="Pfam" id="PF08242">
    <property type="entry name" value="Methyltransf_12"/>
    <property type="match status" value="1"/>
</dbReference>
<dbReference type="CDD" id="cd02440">
    <property type="entry name" value="AdoMet_MTases"/>
    <property type="match status" value="1"/>
</dbReference>
<dbReference type="InterPro" id="IPR020841">
    <property type="entry name" value="PKS_Beta-ketoAc_synthase_dom"/>
</dbReference>
<dbReference type="Gene3D" id="3.10.129.110">
    <property type="entry name" value="Polyketide synthase dehydratase"/>
    <property type="match status" value="1"/>
</dbReference>
<reference evidence="13" key="2">
    <citation type="submission" date="2020-02" db="EMBL/GenBank/DDBJ databases">
        <authorList>
            <person name="Gilchrist C.L.M."/>
            <person name="Chooi Y.-H."/>
        </authorList>
    </citation>
    <scope>NUCLEOTIDE SEQUENCE</scope>
    <source>
        <strain evidence="13">MST-FP2251</strain>
    </source>
</reference>
<evidence type="ECO:0000259" key="11">
    <source>
        <dbReference type="PROSITE" id="PS52004"/>
    </source>
</evidence>
<proteinExistence type="predicted"/>
<evidence type="ECO:0000259" key="10">
    <source>
        <dbReference type="PROSITE" id="PS50075"/>
    </source>
</evidence>
<dbReference type="InterPro" id="IPR020807">
    <property type="entry name" value="PKS_DH"/>
</dbReference>
<dbReference type="PANTHER" id="PTHR43775:SF49">
    <property type="entry name" value="SYNTHASE, PUTATIVE (JCVI)-RELATED"/>
    <property type="match status" value="1"/>
</dbReference>
<dbReference type="PROSITE" id="PS00606">
    <property type="entry name" value="KS3_1"/>
    <property type="match status" value="1"/>
</dbReference>
<dbReference type="SMART" id="SM00829">
    <property type="entry name" value="PKS_ER"/>
    <property type="match status" value="1"/>
</dbReference>
<dbReference type="GO" id="GO:0006633">
    <property type="term" value="P:fatty acid biosynthetic process"/>
    <property type="evidence" value="ECO:0007669"/>
    <property type="project" value="InterPro"/>
</dbReference>
<dbReference type="PANTHER" id="PTHR43775">
    <property type="entry name" value="FATTY ACID SYNTHASE"/>
    <property type="match status" value="1"/>
</dbReference>
<dbReference type="SUPFAM" id="SSF55048">
    <property type="entry name" value="Probable ACP-binding domain of malonyl-CoA ACP transacylase"/>
    <property type="match status" value="1"/>
</dbReference>
<keyword evidence="4" id="KW-0808">Transferase</keyword>
<dbReference type="SMART" id="SM00822">
    <property type="entry name" value="PKS_KR"/>
    <property type="match status" value="1"/>
</dbReference>
<dbReference type="InterPro" id="IPR001227">
    <property type="entry name" value="Ac_transferase_dom_sf"/>
</dbReference>
<keyword evidence="14" id="KW-1185">Reference proteome</keyword>
<dbReference type="InterPro" id="IPR020843">
    <property type="entry name" value="ER"/>
</dbReference>
<keyword evidence="5" id="KW-0521">NADP</keyword>
<evidence type="ECO:0008006" key="15">
    <source>
        <dbReference type="Google" id="ProtNLM"/>
    </source>
</evidence>
<dbReference type="CDD" id="cd05195">
    <property type="entry name" value="enoyl_red"/>
    <property type="match status" value="1"/>
</dbReference>
<evidence type="ECO:0000256" key="5">
    <source>
        <dbReference type="ARBA" id="ARBA00022857"/>
    </source>
</evidence>